<dbReference type="PANTHER" id="PTHR43464">
    <property type="entry name" value="METHYLTRANSFERASE"/>
    <property type="match status" value="1"/>
</dbReference>
<name>A0A1G7TD80_9PSEU</name>
<dbReference type="InterPro" id="IPR025714">
    <property type="entry name" value="Methyltranfer_dom"/>
</dbReference>
<evidence type="ECO:0000313" key="2">
    <source>
        <dbReference type="EMBL" id="SDG33258.1"/>
    </source>
</evidence>
<dbReference type="Proteomes" id="UP000199623">
    <property type="component" value="Unassembled WGS sequence"/>
</dbReference>
<dbReference type="EMBL" id="FNCC01000007">
    <property type="protein sequence ID" value="SDG33258.1"/>
    <property type="molecule type" value="Genomic_DNA"/>
</dbReference>
<proteinExistence type="predicted"/>
<dbReference type="OrthoDB" id="474235at2"/>
<organism evidence="2 3">
    <name type="scientific">Lentzea fradiae</name>
    <dbReference type="NCBI Taxonomy" id="200378"/>
    <lineage>
        <taxon>Bacteria</taxon>
        <taxon>Bacillati</taxon>
        <taxon>Actinomycetota</taxon>
        <taxon>Actinomycetes</taxon>
        <taxon>Pseudonocardiales</taxon>
        <taxon>Pseudonocardiaceae</taxon>
        <taxon>Lentzea</taxon>
    </lineage>
</organism>
<feature type="domain" description="Methyltransferase" evidence="1">
    <location>
        <begin position="35"/>
        <end position="145"/>
    </location>
</feature>
<keyword evidence="3" id="KW-1185">Reference proteome</keyword>
<keyword evidence="2" id="KW-0489">Methyltransferase</keyword>
<dbReference type="GO" id="GO:0032259">
    <property type="term" value="P:methylation"/>
    <property type="evidence" value="ECO:0007669"/>
    <property type="project" value="UniProtKB-KW"/>
</dbReference>
<dbReference type="Pfam" id="PF13847">
    <property type="entry name" value="Methyltransf_31"/>
    <property type="match status" value="1"/>
</dbReference>
<sequence>MTTPKIAPLHQDLTFHGPLSEERAARLIRSLLPLDGAHVLDAGCGWAEFLLRLLATEPTATGTGIDLDAEAIAHAQSNADARGLTSRVTLHVGDVAQHEPDRLFDAVIVNGASQVWGGDPSQHTANALTAVRALLRPGGKLLLGEGFWEQEPTESQLSAMPIPRDQYGSLADLADLAHTHGYRLLAAEQASLDEWDVFENGHALAWERWLRANPDSPHADEVRARADTHRGYRLHGWRGTLGLAYLTLQAP</sequence>
<evidence type="ECO:0000259" key="1">
    <source>
        <dbReference type="Pfam" id="PF13847"/>
    </source>
</evidence>
<dbReference type="STRING" id="200378.SAMN05216553_107182"/>
<dbReference type="RefSeq" id="WP_090050878.1">
    <property type="nucleotide sequence ID" value="NZ_FNCC01000007.1"/>
</dbReference>
<dbReference type="CDD" id="cd02440">
    <property type="entry name" value="AdoMet_MTases"/>
    <property type="match status" value="1"/>
</dbReference>
<accession>A0A1G7TD80</accession>
<dbReference type="Gene3D" id="3.40.50.150">
    <property type="entry name" value="Vaccinia Virus protein VP39"/>
    <property type="match status" value="1"/>
</dbReference>
<reference evidence="3" key="1">
    <citation type="submission" date="2016-10" db="EMBL/GenBank/DDBJ databases">
        <authorList>
            <person name="Varghese N."/>
            <person name="Submissions S."/>
        </authorList>
    </citation>
    <scope>NUCLEOTIDE SEQUENCE [LARGE SCALE GENOMIC DNA]</scope>
    <source>
        <strain evidence="3">CGMCC 4.3506</strain>
    </source>
</reference>
<gene>
    <name evidence="2" type="ORF">SAMN05216553_107182</name>
</gene>
<dbReference type="AlphaFoldDB" id="A0A1G7TD80"/>
<protein>
    <submittedName>
        <fullName evidence="2">Methyltransferase domain-containing protein</fullName>
    </submittedName>
</protein>
<dbReference type="SUPFAM" id="SSF53335">
    <property type="entry name" value="S-adenosyl-L-methionine-dependent methyltransferases"/>
    <property type="match status" value="1"/>
</dbReference>
<evidence type="ECO:0000313" key="3">
    <source>
        <dbReference type="Proteomes" id="UP000199623"/>
    </source>
</evidence>
<dbReference type="InterPro" id="IPR029063">
    <property type="entry name" value="SAM-dependent_MTases_sf"/>
</dbReference>
<dbReference type="GO" id="GO:0008168">
    <property type="term" value="F:methyltransferase activity"/>
    <property type="evidence" value="ECO:0007669"/>
    <property type="project" value="UniProtKB-KW"/>
</dbReference>
<dbReference type="PANTHER" id="PTHR43464:SF3">
    <property type="entry name" value="SAM-DEPENDENT METHYLTRANSFERASE"/>
    <property type="match status" value="1"/>
</dbReference>
<keyword evidence="2" id="KW-0808">Transferase</keyword>